<keyword evidence="1" id="KW-0472">Membrane</keyword>
<keyword evidence="3" id="KW-1185">Reference proteome</keyword>
<evidence type="ECO:0000313" key="3">
    <source>
        <dbReference type="Proteomes" id="UP001209878"/>
    </source>
</evidence>
<accession>A0AAD9P4T3</accession>
<dbReference type="Proteomes" id="UP001209878">
    <property type="component" value="Unassembled WGS sequence"/>
</dbReference>
<dbReference type="EMBL" id="JAODUO010000142">
    <property type="protein sequence ID" value="KAK2188152.1"/>
    <property type="molecule type" value="Genomic_DNA"/>
</dbReference>
<name>A0AAD9P4T3_RIDPI</name>
<keyword evidence="1" id="KW-0812">Transmembrane</keyword>
<keyword evidence="1" id="KW-1133">Transmembrane helix</keyword>
<evidence type="ECO:0000313" key="2">
    <source>
        <dbReference type="EMBL" id="KAK2188152.1"/>
    </source>
</evidence>
<comment type="caution">
    <text evidence="2">The sequence shown here is derived from an EMBL/GenBank/DDBJ whole genome shotgun (WGS) entry which is preliminary data.</text>
</comment>
<dbReference type="AlphaFoldDB" id="A0AAD9P4T3"/>
<sequence>MMLITSNMTAPSLHVNSSLSDVGMTTYFDGGGDLINSSSWVTSTAEVAALSTGSPSTKTPFDVTSGLASHTDKFVTMKNGADAIETTTLRMTEEMMSTGNSRLTVLTVYLTVAFSIVLFVMLFMWICCRGHERFRQISVSREQLYEYIYSPLHRNDQDDEYENTYVGISIPLLQDNTKV</sequence>
<evidence type="ECO:0000256" key="1">
    <source>
        <dbReference type="SAM" id="Phobius"/>
    </source>
</evidence>
<organism evidence="2 3">
    <name type="scientific">Ridgeia piscesae</name>
    <name type="common">Tubeworm</name>
    <dbReference type="NCBI Taxonomy" id="27915"/>
    <lineage>
        <taxon>Eukaryota</taxon>
        <taxon>Metazoa</taxon>
        <taxon>Spiralia</taxon>
        <taxon>Lophotrochozoa</taxon>
        <taxon>Annelida</taxon>
        <taxon>Polychaeta</taxon>
        <taxon>Sedentaria</taxon>
        <taxon>Canalipalpata</taxon>
        <taxon>Sabellida</taxon>
        <taxon>Siboglinidae</taxon>
        <taxon>Ridgeia</taxon>
    </lineage>
</organism>
<protein>
    <submittedName>
        <fullName evidence="2">Uncharacterized protein</fullName>
    </submittedName>
</protein>
<feature type="transmembrane region" description="Helical" evidence="1">
    <location>
        <begin position="103"/>
        <end position="126"/>
    </location>
</feature>
<proteinExistence type="predicted"/>
<reference evidence="2" key="1">
    <citation type="journal article" date="2023" name="Mol. Biol. Evol.">
        <title>Third-Generation Sequencing Reveals the Adaptive Role of the Epigenome in Three Deep-Sea Polychaetes.</title>
        <authorList>
            <person name="Perez M."/>
            <person name="Aroh O."/>
            <person name="Sun Y."/>
            <person name="Lan Y."/>
            <person name="Juniper S.K."/>
            <person name="Young C.R."/>
            <person name="Angers B."/>
            <person name="Qian P.Y."/>
        </authorList>
    </citation>
    <scope>NUCLEOTIDE SEQUENCE</scope>
    <source>
        <strain evidence="2">R07B-5</strain>
    </source>
</reference>
<gene>
    <name evidence="2" type="ORF">NP493_143g04010</name>
</gene>